<accession>A0AAN5CF08</accession>
<feature type="non-terminal residue" evidence="1">
    <location>
        <position position="87"/>
    </location>
</feature>
<sequence length="87" mass="9900">FDANSMVYRATFSHPEITIESVKPEFANAITSRYGAHSRELKGGTTYAYRMWDDYLDGVEVDATKEDLRGFFLIGTHRGKAYYAKHG</sequence>
<proteinExistence type="predicted"/>
<protein>
    <submittedName>
        <fullName evidence="1">Uncharacterized protein</fullName>
    </submittedName>
</protein>
<gene>
    <name evidence="1" type="ORF">PMAYCL1PPCAC_09636</name>
</gene>
<reference evidence="2" key="1">
    <citation type="submission" date="2022-10" db="EMBL/GenBank/DDBJ databases">
        <title>Genome assembly of Pristionchus species.</title>
        <authorList>
            <person name="Yoshida K."/>
            <person name="Sommer R.J."/>
        </authorList>
    </citation>
    <scope>NUCLEOTIDE SEQUENCE [LARGE SCALE GENOMIC DNA]</scope>
    <source>
        <strain evidence="2">RS5460</strain>
    </source>
</reference>
<dbReference type="AlphaFoldDB" id="A0AAN5CF08"/>
<keyword evidence="2" id="KW-1185">Reference proteome</keyword>
<evidence type="ECO:0000313" key="2">
    <source>
        <dbReference type="Proteomes" id="UP001328107"/>
    </source>
</evidence>
<evidence type="ECO:0000313" key="1">
    <source>
        <dbReference type="EMBL" id="GMR39441.1"/>
    </source>
</evidence>
<feature type="non-terminal residue" evidence="1">
    <location>
        <position position="1"/>
    </location>
</feature>
<comment type="caution">
    <text evidence="1">The sequence shown here is derived from an EMBL/GenBank/DDBJ whole genome shotgun (WGS) entry which is preliminary data.</text>
</comment>
<dbReference type="EMBL" id="BTRK01000002">
    <property type="protein sequence ID" value="GMR39441.1"/>
    <property type="molecule type" value="Genomic_DNA"/>
</dbReference>
<name>A0AAN5CF08_9BILA</name>
<dbReference type="Proteomes" id="UP001328107">
    <property type="component" value="Unassembled WGS sequence"/>
</dbReference>
<organism evidence="1 2">
    <name type="scientific">Pristionchus mayeri</name>
    <dbReference type="NCBI Taxonomy" id="1317129"/>
    <lineage>
        <taxon>Eukaryota</taxon>
        <taxon>Metazoa</taxon>
        <taxon>Ecdysozoa</taxon>
        <taxon>Nematoda</taxon>
        <taxon>Chromadorea</taxon>
        <taxon>Rhabditida</taxon>
        <taxon>Rhabditina</taxon>
        <taxon>Diplogasteromorpha</taxon>
        <taxon>Diplogasteroidea</taxon>
        <taxon>Neodiplogasteridae</taxon>
        <taxon>Pristionchus</taxon>
    </lineage>
</organism>